<feature type="region of interest" description="Disordered" evidence="13">
    <location>
        <begin position="660"/>
        <end position="698"/>
    </location>
</feature>
<dbReference type="InterPro" id="IPR016159">
    <property type="entry name" value="Cullin_repeat-like_dom_sf"/>
</dbReference>
<evidence type="ECO:0000256" key="3">
    <source>
        <dbReference type="ARBA" id="ARBA00021269"/>
    </source>
</evidence>
<keyword evidence="4" id="KW-0813">Transport</keyword>
<dbReference type="Gene3D" id="1.20.58.1220">
    <property type="entry name" value="Exo84p, C-terminal helical domain"/>
    <property type="match status" value="1"/>
</dbReference>
<dbReference type="PANTHER" id="PTHR21426">
    <property type="entry name" value="EXOCYST COMPLEX COMPONENT 8"/>
    <property type="match status" value="1"/>
</dbReference>
<feature type="coiled-coil region" evidence="12">
    <location>
        <begin position="132"/>
        <end position="195"/>
    </location>
</feature>
<keyword evidence="8" id="KW-0968">Cytoplasmic vesicle</keyword>
<sequence length="698" mass="78277">METRGLTLRRKRKDRPTISAPQNATGPGITRPATQQNKSGNTLGVPKDRNAPTETSDLVKRRYSTRYNQLPDFSKVGAPPVPALPGAGKRPSQGGSPRRPGTSSSARPVVVDDEVFKDPSLQTDRYVTDLLSAASEQDIQEYQANLQRLKNRNSAELQQSVYQNRTSFIKISKEAEKLKSEMGILQNLMSELTSTLGQRAAGGSNNLLTPELTHTSSQSRRNANRTSVANLEQMWNIQLQALWKNIEKSQKFLPAVPGRHIVAETGNWIELDSATWKPKRPVHIVLLNDHLLVASKKRKRVDPNVPQQGPAPTKLVAEECWPLQDTEIVDMAGSMANGAGGPAEERAIASALTIRSGARSLTYRHEKRDEKAKTGLIMALRKATEDVRIAAKPQEDQNTTQSESLNYFAARDPASATNTEIIEGITSAKEKPEILIEVDGKQQNFRWIEGQIDDLDIDISLQRFPEAVEKVEKLRQIAKGSKNNSIAQDLISVKVDERAAKLATVLCRELKETPSFMESTKRNTQYLIKLGFEDRAREIYLNARSETLTKRARQCVFDGDLQRYVFSISYVYFTIVKNTVLIYQASFSPATISACIKWANGHLETFNTLLVRQLSAVEKEGKLWRECMDVVWNHEREMLGDFGLDFRAVIGRRLEVKDVRTAKPEDGERSRSKSNTRVQAWEERGRDKNPPMPGQFSS</sequence>
<evidence type="ECO:0000313" key="16">
    <source>
        <dbReference type="Proteomes" id="UP000053599"/>
    </source>
</evidence>
<evidence type="ECO:0000313" key="15">
    <source>
        <dbReference type="EMBL" id="KIV86851.1"/>
    </source>
</evidence>
<dbReference type="GO" id="GO:0006887">
    <property type="term" value="P:exocytosis"/>
    <property type="evidence" value="ECO:0007669"/>
    <property type="project" value="UniProtKB-KW"/>
</dbReference>
<evidence type="ECO:0000256" key="7">
    <source>
        <dbReference type="ARBA" id="ARBA00023054"/>
    </source>
</evidence>
<dbReference type="HOGENOM" id="CLU_012488_2_0_1"/>
<dbReference type="STRING" id="1016849.A0A0D1XFE5"/>
<evidence type="ECO:0000256" key="2">
    <source>
        <dbReference type="ARBA" id="ARBA00007210"/>
    </source>
</evidence>
<dbReference type="InterPro" id="IPR042560">
    <property type="entry name" value="Exo84_C_2"/>
</dbReference>
<keyword evidence="6" id="KW-0653">Protein transport</keyword>
<dbReference type="AlphaFoldDB" id="A0A0D1XFE5"/>
<comment type="subcellular location">
    <subcellularLocation>
        <location evidence="1">Cytoplasmic vesicle</location>
        <location evidence="1">Secretory vesicle</location>
    </subcellularLocation>
</comment>
<dbReference type="Gene3D" id="2.30.29.30">
    <property type="entry name" value="Pleckstrin-homology domain (PH domain)/Phosphotyrosine-binding domain (PTB)"/>
    <property type="match status" value="1"/>
</dbReference>
<evidence type="ECO:0000256" key="1">
    <source>
        <dbReference type="ARBA" id="ARBA00004398"/>
    </source>
</evidence>
<evidence type="ECO:0000259" key="14">
    <source>
        <dbReference type="Pfam" id="PF16528"/>
    </source>
</evidence>
<dbReference type="OrthoDB" id="642193at2759"/>
<dbReference type="FunFam" id="2.30.29.30:FF:000264">
    <property type="entry name" value="Potential exocyst complex component Exo84"/>
    <property type="match status" value="1"/>
</dbReference>
<dbReference type="GO" id="GO:0006893">
    <property type="term" value="P:Golgi to plasma membrane transport"/>
    <property type="evidence" value="ECO:0007669"/>
    <property type="project" value="TreeGrafter"/>
</dbReference>
<feature type="compositionally biased region" description="Polar residues" evidence="13">
    <location>
        <begin position="32"/>
        <end position="42"/>
    </location>
</feature>
<feature type="domain" description="Exocyst component Exo84 C-terminal" evidence="14">
    <location>
        <begin position="446"/>
        <end position="646"/>
    </location>
</feature>
<keyword evidence="7 12" id="KW-0175">Coiled coil</keyword>
<dbReference type="InterPro" id="IPR011993">
    <property type="entry name" value="PH-like_dom_sf"/>
</dbReference>
<comment type="function">
    <text evidence="9">Involved in the secretory pathway as part of the exocyst complex which tethers secretory vesicles to the sites of exocytosis. Plays a role in both the assembly of the exocyst and the polarization of this complex to specific sites of the plasma membrane for exocytosis. Also involved in assembly of the spliceosome.</text>
</comment>
<dbReference type="EMBL" id="KN846951">
    <property type="protein sequence ID" value="KIV86851.1"/>
    <property type="molecule type" value="Genomic_DNA"/>
</dbReference>
<dbReference type="InterPro" id="IPR033961">
    <property type="entry name" value="Exo84"/>
</dbReference>
<proteinExistence type="inferred from homology"/>
<dbReference type="Pfam" id="PF25345">
    <property type="entry name" value="PH_EXO84"/>
    <property type="match status" value="1"/>
</dbReference>
<evidence type="ECO:0000256" key="5">
    <source>
        <dbReference type="ARBA" id="ARBA00022483"/>
    </source>
</evidence>
<evidence type="ECO:0000256" key="4">
    <source>
        <dbReference type="ARBA" id="ARBA00022448"/>
    </source>
</evidence>
<evidence type="ECO:0000256" key="12">
    <source>
        <dbReference type="SAM" id="Coils"/>
    </source>
</evidence>
<dbReference type="Pfam" id="PF08700">
    <property type="entry name" value="VPS51_Exo84_N"/>
    <property type="match status" value="1"/>
</dbReference>
<dbReference type="GO" id="GO:0030133">
    <property type="term" value="C:transport vesicle"/>
    <property type="evidence" value="ECO:0007669"/>
    <property type="project" value="UniProtKB-SubCell"/>
</dbReference>
<dbReference type="GO" id="GO:0015031">
    <property type="term" value="P:protein transport"/>
    <property type="evidence" value="ECO:0007669"/>
    <property type="project" value="UniProtKB-KW"/>
</dbReference>
<dbReference type="PANTHER" id="PTHR21426:SF12">
    <property type="entry name" value="EXOCYST COMPLEX COMPONENT 8"/>
    <property type="match status" value="1"/>
</dbReference>
<comment type="similarity">
    <text evidence="2">Belongs to the EXO84 family.</text>
</comment>
<feature type="compositionally biased region" description="Basic and acidic residues" evidence="13">
    <location>
        <begin position="660"/>
        <end position="671"/>
    </location>
</feature>
<dbReference type="SUPFAM" id="SSF74788">
    <property type="entry name" value="Cullin repeat-like"/>
    <property type="match status" value="1"/>
</dbReference>
<accession>A0A0D1XFE5</accession>
<organism evidence="15 16">
    <name type="scientific">Exophiala sideris</name>
    <dbReference type="NCBI Taxonomy" id="1016849"/>
    <lineage>
        <taxon>Eukaryota</taxon>
        <taxon>Fungi</taxon>
        <taxon>Dikarya</taxon>
        <taxon>Ascomycota</taxon>
        <taxon>Pezizomycotina</taxon>
        <taxon>Eurotiomycetes</taxon>
        <taxon>Chaetothyriomycetidae</taxon>
        <taxon>Chaetothyriales</taxon>
        <taxon>Herpotrichiellaceae</taxon>
        <taxon>Exophiala</taxon>
    </lineage>
</organism>
<dbReference type="Proteomes" id="UP000053599">
    <property type="component" value="Unassembled WGS sequence"/>
</dbReference>
<evidence type="ECO:0000256" key="10">
    <source>
        <dbReference type="ARBA" id="ARBA00065378"/>
    </source>
</evidence>
<protein>
    <recommendedName>
        <fullName evidence="3">Exocyst complex component EXO84</fullName>
    </recommendedName>
    <alternativeName>
        <fullName evidence="11">Exocyst complex component exo84</fullName>
    </alternativeName>
</protein>
<evidence type="ECO:0000256" key="11">
    <source>
        <dbReference type="ARBA" id="ARBA00071741"/>
    </source>
</evidence>
<dbReference type="Pfam" id="PF16528">
    <property type="entry name" value="Exo84_C"/>
    <property type="match status" value="1"/>
</dbReference>
<dbReference type="Gene3D" id="1.20.58.1210">
    <property type="entry name" value="Exo84p, N-terminal helical domain"/>
    <property type="match status" value="1"/>
</dbReference>
<feature type="region of interest" description="Disordered" evidence="13">
    <location>
        <begin position="1"/>
        <end position="109"/>
    </location>
</feature>
<feature type="compositionally biased region" description="Low complexity" evidence="13">
    <location>
        <begin position="84"/>
        <end position="108"/>
    </location>
</feature>
<comment type="subunit">
    <text evidence="10">Component of the exocyst complex.</text>
</comment>
<dbReference type="InterPro" id="IPR042561">
    <property type="entry name" value="Exo84_C_1"/>
</dbReference>
<feature type="compositionally biased region" description="Basic and acidic residues" evidence="13">
    <location>
        <begin position="680"/>
        <end position="689"/>
    </location>
</feature>
<evidence type="ECO:0000256" key="13">
    <source>
        <dbReference type="SAM" id="MobiDB-lite"/>
    </source>
</evidence>
<evidence type="ECO:0000256" key="9">
    <source>
        <dbReference type="ARBA" id="ARBA00057052"/>
    </source>
</evidence>
<name>A0A0D1XFE5_9EURO</name>
<dbReference type="InterPro" id="IPR032403">
    <property type="entry name" value="Exo84_C"/>
</dbReference>
<evidence type="ECO:0000256" key="6">
    <source>
        <dbReference type="ARBA" id="ARBA00022927"/>
    </source>
</evidence>
<dbReference type="GO" id="GO:0000145">
    <property type="term" value="C:exocyst"/>
    <property type="evidence" value="ECO:0007669"/>
    <property type="project" value="InterPro"/>
</dbReference>
<keyword evidence="5" id="KW-0268">Exocytosis</keyword>
<gene>
    <name evidence="15" type="ORF">PV11_02435</name>
</gene>
<evidence type="ECO:0000256" key="8">
    <source>
        <dbReference type="ARBA" id="ARBA00023329"/>
    </source>
</evidence>
<reference evidence="15 16" key="1">
    <citation type="submission" date="2015-01" db="EMBL/GenBank/DDBJ databases">
        <title>The Genome Sequence of Exophiala sideris CBS121828.</title>
        <authorList>
            <consortium name="The Broad Institute Genomics Platform"/>
            <person name="Cuomo C."/>
            <person name="de Hoog S."/>
            <person name="Gorbushina A."/>
            <person name="Stielow B."/>
            <person name="Teixiera M."/>
            <person name="Abouelleil A."/>
            <person name="Chapman S.B."/>
            <person name="Priest M."/>
            <person name="Young S.K."/>
            <person name="Wortman J."/>
            <person name="Nusbaum C."/>
            <person name="Birren B."/>
        </authorList>
    </citation>
    <scope>NUCLEOTIDE SEQUENCE [LARGE SCALE GENOMIC DNA]</scope>
    <source>
        <strain evidence="15 16">CBS 121828</strain>
    </source>
</reference>